<dbReference type="EMBL" id="JBGFTU010000005">
    <property type="protein sequence ID" value="MEZ0164213.1"/>
    <property type="molecule type" value="Genomic_DNA"/>
</dbReference>
<dbReference type="InterPro" id="IPR000182">
    <property type="entry name" value="GNAT_dom"/>
</dbReference>
<dbReference type="Gene3D" id="3.40.630.30">
    <property type="match status" value="1"/>
</dbReference>
<proteinExistence type="predicted"/>
<dbReference type="NCBIfam" id="TIGR03103">
    <property type="entry name" value="trio_acet_GNAT"/>
    <property type="match status" value="1"/>
</dbReference>
<feature type="domain" description="ATP-grasp" evidence="2">
    <location>
        <begin position="319"/>
        <end position="570"/>
    </location>
</feature>
<dbReference type="PROSITE" id="PS50975">
    <property type="entry name" value="ATP_GRASP"/>
    <property type="match status" value="1"/>
</dbReference>
<sequence length="580" mass="63036">MSGRTWQRPPQWFTEDMTRDVVLDMGWGRLVLGQTFTDQRAVVDALRAEETGERDIAMYVREPQVLVGLAPHELFMDPSITFRLPLARYRAPKDRNPDVFVRMVRERAELDEVNRIYAACGMVVSDVDVMWANHRTRTFTYLVAEDTRTGEVVGTVTGVDHVLAFGDPDQGTSLWCLAADPQAAPRGTGEALVRVLAERYVARGRAILDLSVMHDNAGAIALYRRLGFRPAAPVVVKRKNPINRPLFSPQPEGLGDLNPYARIVADEALRRGVRVEVTDAPSGEMRLTYAGRSLLTRESLSELTSAVAMSRCDDKRVTRRLLASHGVRVPRAVELAQDPLQDSGGLEQCDRLVAETGPVVVKPARGEQGKGITVGVRGGDELRAAVAAAAGHCPDVLVEELVAGQDLRIVVIDHEVVAAAVRRPAAVIGTGTHDIRALITAQSRRRQAATGGESSIPLDATTESVVADAGYAMDDVLPRGQRLEVRRTANLHTGGTIDDVTDDLHPDLVDAAVAASRAIGIPVTGLDFLVPDVSGPEHVVIEANERPGLANHSPRPTAQRFLDLLFPETRRTGGRQSEQG</sequence>
<feature type="domain" description="N-acetyltransferase" evidence="3">
    <location>
        <begin position="99"/>
        <end position="251"/>
    </location>
</feature>
<dbReference type="SUPFAM" id="SSF55729">
    <property type="entry name" value="Acyl-CoA N-acyltransferases (Nat)"/>
    <property type="match status" value="1"/>
</dbReference>
<evidence type="ECO:0000259" key="2">
    <source>
        <dbReference type="PROSITE" id="PS50975"/>
    </source>
</evidence>
<evidence type="ECO:0000313" key="5">
    <source>
        <dbReference type="Proteomes" id="UP001565927"/>
    </source>
</evidence>
<keyword evidence="1" id="KW-0067">ATP-binding</keyword>
<dbReference type="RefSeq" id="WP_370440596.1">
    <property type="nucleotide sequence ID" value="NZ_JBGFTU010000005.1"/>
</dbReference>
<dbReference type="Pfam" id="PF00583">
    <property type="entry name" value="Acetyltransf_1"/>
    <property type="match status" value="1"/>
</dbReference>
<dbReference type="Gene3D" id="3.30.470.20">
    <property type="entry name" value="ATP-grasp fold, B domain"/>
    <property type="match status" value="2"/>
</dbReference>
<evidence type="ECO:0000259" key="3">
    <source>
        <dbReference type="PROSITE" id="PS51186"/>
    </source>
</evidence>
<dbReference type="PROSITE" id="PS51186">
    <property type="entry name" value="GNAT"/>
    <property type="match status" value="1"/>
</dbReference>
<evidence type="ECO:0000256" key="1">
    <source>
        <dbReference type="PROSITE-ProRule" id="PRU00409"/>
    </source>
</evidence>
<protein>
    <submittedName>
        <fullName evidence="4">N-acetylglutaminylglutamine synthetase</fullName>
    </submittedName>
</protein>
<comment type="caution">
    <text evidence="4">The sequence shown here is derived from an EMBL/GenBank/DDBJ whole genome shotgun (WGS) entry which is preliminary data.</text>
</comment>
<dbReference type="Proteomes" id="UP001565927">
    <property type="component" value="Unassembled WGS sequence"/>
</dbReference>
<keyword evidence="5" id="KW-1185">Reference proteome</keyword>
<dbReference type="PANTHER" id="PTHR21621:SF0">
    <property type="entry name" value="BETA-CITRYLGLUTAMATE SYNTHASE B-RELATED"/>
    <property type="match status" value="1"/>
</dbReference>
<dbReference type="InterPro" id="IPR013651">
    <property type="entry name" value="ATP-grasp_RimK-type"/>
</dbReference>
<dbReference type="InterPro" id="IPR017534">
    <property type="entry name" value="GNAT-acetyltransferase"/>
</dbReference>
<dbReference type="InterPro" id="IPR011761">
    <property type="entry name" value="ATP-grasp"/>
</dbReference>
<accession>A0ABV4GY26</accession>
<name>A0ABV4GY26_9ACTN</name>
<dbReference type="PANTHER" id="PTHR21621">
    <property type="entry name" value="RIBOSOMAL PROTEIN S6 MODIFICATION PROTEIN"/>
    <property type="match status" value="1"/>
</dbReference>
<evidence type="ECO:0000313" key="4">
    <source>
        <dbReference type="EMBL" id="MEZ0164213.1"/>
    </source>
</evidence>
<keyword evidence="1" id="KW-0547">Nucleotide-binding</keyword>
<organism evidence="4 5">
    <name type="scientific">Kineococcus halophytocola</name>
    <dbReference type="NCBI Taxonomy" id="3234027"/>
    <lineage>
        <taxon>Bacteria</taxon>
        <taxon>Bacillati</taxon>
        <taxon>Actinomycetota</taxon>
        <taxon>Actinomycetes</taxon>
        <taxon>Kineosporiales</taxon>
        <taxon>Kineosporiaceae</taxon>
        <taxon>Kineococcus</taxon>
    </lineage>
</organism>
<reference evidence="4 5" key="1">
    <citation type="submission" date="2024-07" db="EMBL/GenBank/DDBJ databases">
        <authorList>
            <person name="Thanompreechachai J."/>
            <person name="Duangmal K."/>
        </authorList>
    </citation>
    <scope>NUCLEOTIDE SEQUENCE [LARGE SCALE GENOMIC DNA]</scope>
    <source>
        <strain evidence="4 5">LSe6-4</strain>
    </source>
</reference>
<gene>
    <name evidence="4" type="primary">ngg</name>
    <name evidence="4" type="ORF">AB2L27_05460</name>
</gene>
<dbReference type="Pfam" id="PF08443">
    <property type="entry name" value="RimK"/>
    <property type="match status" value="1"/>
</dbReference>
<dbReference type="InterPro" id="IPR016181">
    <property type="entry name" value="Acyl_CoA_acyltransferase"/>
</dbReference>
<dbReference type="SUPFAM" id="SSF56059">
    <property type="entry name" value="Glutathione synthetase ATP-binding domain-like"/>
    <property type="match status" value="1"/>
</dbReference>